<dbReference type="EMBL" id="QNRR01000006">
    <property type="protein sequence ID" value="RBP42635.1"/>
    <property type="molecule type" value="Genomic_DNA"/>
</dbReference>
<organism evidence="3 4">
    <name type="scientific">Roseimicrobium gellanilyticum</name>
    <dbReference type="NCBI Taxonomy" id="748857"/>
    <lineage>
        <taxon>Bacteria</taxon>
        <taxon>Pseudomonadati</taxon>
        <taxon>Verrucomicrobiota</taxon>
        <taxon>Verrucomicrobiia</taxon>
        <taxon>Verrucomicrobiales</taxon>
        <taxon>Verrucomicrobiaceae</taxon>
        <taxon>Roseimicrobium</taxon>
    </lineage>
</organism>
<name>A0A366HJU9_9BACT</name>
<evidence type="ECO:0000256" key="1">
    <source>
        <dbReference type="SAM" id="MobiDB-lite"/>
    </source>
</evidence>
<feature type="compositionally biased region" description="Low complexity" evidence="1">
    <location>
        <begin position="20"/>
        <end position="42"/>
    </location>
</feature>
<gene>
    <name evidence="3" type="ORF">DES53_106344</name>
</gene>
<feature type="region of interest" description="Disordered" evidence="1">
    <location>
        <begin position="20"/>
        <end position="63"/>
    </location>
</feature>
<proteinExistence type="predicted"/>
<sequence>MKRALVWMVLSCSSVLSLGAAEPAKAKPSSSKKATPAKTPAKSVEKPRTPEKEAAAAPAPVTPVASSAASATKAVPVTPERKLEPFLLLPMPKLVGTSNAKAVGGSVTTVFCPAREIAASPYIQVYTDDEFAKLGISADAFEKKARQAAERLLTVYRPELIKDEEGKVRYGVYRGEKEIFACLMMAPSLGKVFENVFGKEVIVAMPDRNALYVFPPNPSVVDDFAGDLEVRYESALNAASDEVFIIKAESGEISALGSFSSR</sequence>
<keyword evidence="2" id="KW-0732">Signal</keyword>
<evidence type="ECO:0000256" key="2">
    <source>
        <dbReference type="SAM" id="SignalP"/>
    </source>
</evidence>
<protein>
    <submittedName>
        <fullName evidence="3">Uncharacterized protein</fullName>
    </submittedName>
</protein>
<keyword evidence="4" id="KW-1185">Reference proteome</keyword>
<reference evidence="3 4" key="1">
    <citation type="submission" date="2018-06" db="EMBL/GenBank/DDBJ databases">
        <title>Genomic Encyclopedia of Type Strains, Phase IV (KMG-IV): sequencing the most valuable type-strain genomes for metagenomic binning, comparative biology and taxonomic classification.</title>
        <authorList>
            <person name="Goeker M."/>
        </authorList>
    </citation>
    <scope>NUCLEOTIDE SEQUENCE [LARGE SCALE GENOMIC DNA]</scope>
    <source>
        <strain evidence="3 4">DSM 25532</strain>
    </source>
</reference>
<comment type="caution">
    <text evidence="3">The sequence shown here is derived from an EMBL/GenBank/DDBJ whole genome shotgun (WGS) entry which is preliminary data.</text>
</comment>
<evidence type="ECO:0000313" key="3">
    <source>
        <dbReference type="EMBL" id="RBP42635.1"/>
    </source>
</evidence>
<dbReference type="Proteomes" id="UP000253426">
    <property type="component" value="Unassembled WGS sequence"/>
</dbReference>
<feature type="signal peptide" evidence="2">
    <location>
        <begin position="1"/>
        <end position="20"/>
    </location>
</feature>
<dbReference type="AlphaFoldDB" id="A0A366HJU9"/>
<evidence type="ECO:0000313" key="4">
    <source>
        <dbReference type="Proteomes" id="UP000253426"/>
    </source>
</evidence>
<feature type="compositionally biased region" description="Basic and acidic residues" evidence="1">
    <location>
        <begin position="43"/>
        <end position="54"/>
    </location>
</feature>
<accession>A0A366HJU9</accession>
<feature type="chain" id="PRO_5016562061" evidence="2">
    <location>
        <begin position="21"/>
        <end position="262"/>
    </location>
</feature>